<evidence type="ECO:0000313" key="2">
    <source>
        <dbReference type="Proteomes" id="UP001055156"/>
    </source>
</evidence>
<protein>
    <recommendedName>
        <fullName evidence="3">Phage tail protein</fullName>
    </recommendedName>
</protein>
<evidence type="ECO:0008006" key="3">
    <source>
        <dbReference type="Google" id="ProtNLM"/>
    </source>
</evidence>
<reference evidence="1" key="2">
    <citation type="submission" date="2021-08" db="EMBL/GenBank/DDBJ databases">
        <authorList>
            <person name="Tani A."/>
            <person name="Ola A."/>
            <person name="Ogura Y."/>
            <person name="Katsura K."/>
            <person name="Hayashi T."/>
        </authorList>
    </citation>
    <scope>NUCLEOTIDE SEQUENCE</scope>
    <source>
        <strain evidence="1">NBRC 15689</strain>
    </source>
</reference>
<name>A0ABQ4TGN9_METOR</name>
<gene>
    <name evidence="1" type="ORF">LKMONMHP_4380</name>
</gene>
<organism evidence="1 2">
    <name type="scientific">Methylobacterium organophilum</name>
    <dbReference type="NCBI Taxonomy" id="410"/>
    <lineage>
        <taxon>Bacteria</taxon>
        <taxon>Pseudomonadati</taxon>
        <taxon>Pseudomonadota</taxon>
        <taxon>Alphaproteobacteria</taxon>
        <taxon>Hyphomicrobiales</taxon>
        <taxon>Methylobacteriaceae</taxon>
        <taxon>Methylobacterium</taxon>
    </lineage>
</organism>
<evidence type="ECO:0000313" key="1">
    <source>
        <dbReference type="EMBL" id="GJE29499.1"/>
    </source>
</evidence>
<keyword evidence="2" id="KW-1185">Reference proteome</keyword>
<sequence length="209" mass="21374">MAEDDATRSDAERVKSLESLDRLARSFGRSLTQALTSSLSAGRQLDSVLDTLSTRLAGLALRAAAVPVRRSVANLVTQVLGRFSGADEALARGGVIENGRVSAYAKGAAFPGGIASGRVQPFAAGGIVAAPTYFPLANGTGLMGEAGPEAVMPLRRGSDGRLGVAASGGERPVAVTVNISTPDAESFRRSEAQVAATLARAVARGRRAL</sequence>
<dbReference type="RefSeq" id="WP_238314118.1">
    <property type="nucleotide sequence ID" value="NZ_BPQV01000016.1"/>
</dbReference>
<dbReference type="EMBL" id="BPQV01000016">
    <property type="protein sequence ID" value="GJE29499.1"/>
    <property type="molecule type" value="Genomic_DNA"/>
</dbReference>
<reference evidence="1" key="1">
    <citation type="journal article" date="2021" name="Front. Microbiol.">
        <title>Comprehensive Comparative Genomics and Phenotyping of Methylobacterium Species.</title>
        <authorList>
            <person name="Alessa O."/>
            <person name="Ogura Y."/>
            <person name="Fujitani Y."/>
            <person name="Takami H."/>
            <person name="Hayashi T."/>
            <person name="Sahin N."/>
            <person name="Tani A."/>
        </authorList>
    </citation>
    <scope>NUCLEOTIDE SEQUENCE</scope>
    <source>
        <strain evidence="1">NBRC 15689</strain>
    </source>
</reference>
<proteinExistence type="predicted"/>
<comment type="caution">
    <text evidence="1">The sequence shown here is derived from an EMBL/GenBank/DDBJ whole genome shotgun (WGS) entry which is preliminary data.</text>
</comment>
<dbReference type="Proteomes" id="UP001055156">
    <property type="component" value="Unassembled WGS sequence"/>
</dbReference>
<accession>A0ABQ4TGN9</accession>